<reference evidence="2 3" key="1">
    <citation type="journal article" date="2019" name="Nat. Microbiol.">
        <title>Mediterranean grassland soil C-N compound turnover is dependent on rainfall and depth, and is mediated by genomically divergent microorganisms.</title>
        <authorList>
            <person name="Diamond S."/>
            <person name="Andeer P.F."/>
            <person name="Li Z."/>
            <person name="Crits-Christoph A."/>
            <person name="Burstein D."/>
            <person name="Anantharaman K."/>
            <person name="Lane K.R."/>
            <person name="Thomas B.C."/>
            <person name="Pan C."/>
            <person name="Northen T.R."/>
            <person name="Banfield J.F."/>
        </authorList>
    </citation>
    <scope>NUCLEOTIDE SEQUENCE [LARGE SCALE GENOMIC DNA]</scope>
    <source>
        <strain evidence="2">WS_1</strain>
    </source>
</reference>
<organism evidence="2 3">
    <name type="scientific">Eiseniibacteriota bacterium</name>
    <dbReference type="NCBI Taxonomy" id="2212470"/>
    <lineage>
        <taxon>Bacteria</taxon>
        <taxon>Candidatus Eiseniibacteriota</taxon>
    </lineage>
</organism>
<dbReference type="Pfam" id="PF24266">
    <property type="entry name" value="HTH_HVO_0163_N"/>
    <property type="match status" value="1"/>
</dbReference>
<dbReference type="PANTHER" id="PTHR36216:SF1">
    <property type="entry name" value="HTH ARSR-TYPE DOMAIN-CONTAINING PROTEIN"/>
    <property type="match status" value="1"/>
</dbReference>
<dbReference type="InterPro" id="IPR056504">
    <property type="entry name" value="HTH_HVO_0163_N"/>
</dbReference>
<protein>
    <submittedName>
        <fullName evidence="2">Winged helix-turn-helix transcriptional regulator</fullName>
    </submittedName>
</protein>
<evidence type="ECO:0000313" key="3">
    <source>
        <dbReference type="Proteomes" id="UP000316292"/>
    </source>
</evidence>
<dbReference type="InterPro" id="IPR036390">
    <property type="entry name" value="WH_DNA-bd_sf"/>
</dbReference>
<comment type="caution">
    <text evidence="2">The sequence shown here is derived from an EMBL/GenBank/DDBJ whole genome shotgun (WGS) entry which is preliminary data.</text>
</comment>
<dbReference type="InterPro" id="IPR036388">
    <property type="entry name" value="WH-like_DNA-bd_sf"/>
</dbReference>
<dbReference type="Gene3D" id="1.10.10.10">
    <property type="entry name" value="Winged helix-like DNA-binding domain superfamily/Winged helix DNA-binding domain"/>
    <property type="match status" value="2"/>
</dbReference>
<feature type="domain" description="HVO-0163 N-terminal HTH" evidence="1">
    <location>
        <begin position="17"/>
        <end position="76"/>
    </location>
</feature>
<dbReference type="SUPFAM" id="SSF46785">
    <property type="entry name" value="Winged helix' DNA-binding domain"/>
    <property type="match status" value="2"/>
</dbReference>
<dbReference type="Proteomes" id="UP000316292">
    <property type="component" value="Unassembled WGS sequence"/>
</dbReference>
<dbReference type="AlphaFoldDB" id="A0A538SFI8"/>
<name>A0A538SFI8_UNCEI</name>
<accession>A0A538SFI8</accession>
<evidence type="ECO:0000259" key="1">
    <source>
        <dbReference type="Pfam" id="PF24266"/>
    </source>
</evidence>
<proteinExistence type="predicted"/>
<dbReference type="EMBL" id="VBOR01000042">
    <property type="protein sequence ID" value="TMQ50134.1"/>
    <property type="molecule type" value="Genomic_DNA"/>
</dbReference>
<dbReference type="PANTHER" id="PTHR36216">
    <property type="entry name" value="TRANSCRIPTIONAL REGULATOR, TRMB"/>
    <property type="match status" value="1"/>
</dbReference>
<sequence length="193" mass="21883">MPQRSRSGDRTNGPEEDIRQRAFHAIAAKPGVHLRELARILGISLSGVIHHLRVLEDQRAVVGISDGHYRRYFSRNLILPTESRHLSEEDRKLLAECRRSMSLAIVLNLAVEGRLRHGELRKRVRRSKSTTSYHLARLVASGHVRIVRESSTEGYELVNRTRVVALLVTFSETLRDRVDAFADLWSSLASSDA</sequence>
<evidence type="ECO:0000313" key="2">
    <source>
        <dbReference type="EMBL" id="TMQ50134.1"/>
    </source>
</evidence>
<gene>
    <name evidence="2" type="ORF">E6K71_03170</name>
</gene>